<evidence type="ECO:0000256" key="1">
    <source>
        <dbReference type="SAM" id="Phobius"/>
    </source>
</evidence>
<feature type="transmembrane region" description="Helical" evidence="1">
    <location>
        <begin position="59"/>
        <end position="79"/>
    </location>
</feature>
<protein>
    <submittedName>
        <fullName evidence="3">Undecaprenyl-diphosphatase</fullName>
    </submittedName>
</protein>
<evidence type="ECO:0000313" key="4">
    <source>
        <dbReference type="Proteomes" id="UP000199705"/>
    </source>
</evidence>
<dbReference type="Proteomes" id="UP000199705">
    <property type="component" value="Unassembled WGS sequence"/>
</dbReference>
<dbReference type="AlphaFoldDB" id="A0A1G7P569"/>
<reference evidence="4" key="1">
    <citation type="submission" date="2016-10" db="EMBL/GenBank/DDBJ databases">
        <authorList>
            <person name="Varghese N."/>
            <person name="Submissions S."/>
        </authorList>
    </citation>
    <scope>NUCLEOTIDE SEQUENCE [LARGE SCALE GENOMIC DNA]</scope>
    <source>
        <strain evidence="4">Gh-67</strain>
    </source>
</reference>
<dbReference type="PANTHER" id="PTHR14969:SF13">
    <property type="entry name" value="AT30094P"/>
    <property type="match status" value="1"/>
</dbReference>
<keyword evidence="1" id="KW-0472">Membrane</keyword>
<evidence type="ECO:0000259" key="2">
    <source>
        <dbReference type="SMART" id="SM00014"/>
    </source>
</evidence>
<dbReference type="InterPro" id="IPR036938">
    <property type="entry name" value="PAP2/HPO_sf"/>
</dbReference>
<keyword evidence="4" id="KW-1185">Reference proteome</keyword>
<dbReference type="SMART" id="SM00014">
    <property type="entry name" value="acidPPc"/>
    <property type="match status" value="1"/>
</dbReference>
<evidence type="ECO:0000313" key="3">
    <source>
        <dbReference type="EMBL" id="SDF81361.1"/>
    </source>
</evidence>
<dbReference type="STRING" id="551996.SAMN05192573_101449"/>
<sequence>MPDYLLNLDRHLFYFINHDLSNSFFDWIMPLLRNPKFWIPLYIFIIVFCLWRYKKTGAIIIMLLAASAGVADFTSGVIIKHNIQRLRPCRDPVVSATDISRVPCGSGYSFPSTHATDHFAMAIFLGFVFFRKWRWVWLWAILWAGSICFAQVYVGVHFPVDVLCGALYGAFVGWLFSLLFKKLQPAF</sequence>
<dbReference type="RefSeq" id="WP_091162670.1">
    <property type="nucleotide sequence ID" value="NZ_FNCG01000001.1"/>
</dbReference>
<feature type="domain" description="Phosphatidic acid phosphatase type 2/haloperoxidase" evidence="2">
    <location>
        <begin position="59"/>
        <end position="177"/>
    </location>
</feature>
<feature type="transmembrane region" description="Helical" evidence="1">
    <location>
        <begin position="160"/>
        <end position="180"/>
    </location>
</feature>
<dbReference type="EMBL" id="FNCG01000001">
    <property type="protein sequence ID" value="SDF81361.1"/>
    <property type="molecule type" value="Genomic_DNA"/>
</dbReference>
<name>A0A1G7P569_9SPHI</name>
<gene>
    <name evidence="3" type="ORF">SAMN05192573_101449</name>
</gene>
<feature type="transmembrane region" description="Helical" evidence="1">
    <location>
        <begin position="37"/>
        <end position="53"/>
    </location>
</feature>
<dbReference type="SUPFAM" id="SSF48317">
    <property type="entry name" value="Acid phosphatase/Vanadium-dependent haloperoxidase"/>
    <property type="match status" value="1"/>
</dbReference>
<dbReference type="Pfam" id="PF01569">
    <property type="entry name" value="PAP2"/>
    <property type="match status" value="1"/>
</dbReference>
<keyword evidence="1" id="KW-0812">Transmembrane</keyword>
<proteinExistence type="predicted"/>
<accession>A0A1G7P569</accession>
<dbReference type="Gene3D" id="1.20.144.10">
    <property type="entry name" value="Phosphatidic acid phosphatase type 2/haloperoxidase"/>
    <property type="match status" value="1"/>
</dbReference>
<keyword evidence="1" id="KW-1133">Transmembrane helix</keyword>
<dbReference type="InterPro" id="IPR000326">
    <property type="entry name" value="PAP2/HPO"/>
</dbReference>
<organism evidence="3 4">
    <name type="scientific">Mucilaginibacter gossypii</name>
    <dbReference type="NCBI Taxonomy" id="551996"/>
    <lineage>
        <taxon>Bacteria</taxon>
        <taxon>Pseudomonadati</taxon>
        <taxon>Bacteroidota</taxon>
        <taxon>Sphingobacteriia</taxon>
        <taxon>Sphingobacteriales</taxon>
        <taxon>Sphingobacteriaceae</taxon>
        <taxon>Mucilaginibacter</taxon>
    </lineage>
</organism>
<dbReference type="PANTHER" id="PTHR14969">
    <property type="entry name" value="SPHINGOSINE-1-PHOSPHATE PHOSPHOHYDROLASE"/>
    <property type="match status" value="1"/>
</dbReference>
<feature type="transmembrane region" description="Helical" evidence="1">
    <location>
        <begin position="135"/>
        <end position="154"/>
    </location>
</feature>